<sequence length="562" mass="58599">MSKAAFSIRNTLIGSFALLGALIVILSASALSFMADLSQENRNLGRNILPSVRYAAELRGNVIDVRVSVANHVLYTEGDRIAAEEKSLAAKMAAVERTMATYAPLISLPGERALYETFEREWTAYGHAVTAVLEHSREGRKSLAQAELTANVRPRIKAAAQALDDIVKLNNQAADGIVAQSEELARSARNLMLAVSAGAVLIAALMAVAIIRLIGSGIQSIIRPMRQLADGDLGAEVPHRGRRTEIGLIADTVQVFKDGLIRMRQLERETEEARAGAEEQRRAAMRAMAEGFENAVGGIVGMVSASATELQATAQQMTSTAQETASQSSAVSSAAEVAAANVNTVASAAEELGASVQEIGRQVSGSADLAQQAVLQADRTATLMHELSTAVSTIGDVVQLISTIAGQTNLLALNATIEAARAGEAGRGFAVVAAEVKELANQTARATDDIAHQIGQIQGATGQAADAIGAITARIREIDAVATTIAAAVEQQGAATQEIVRNVSEASTGTREVTHNIAGVARASEETGAAASQVLASASELSRQSEHLSGEVSRFLATVRAG</sequence>
<evidence type="ECO:0000259" key="8">
    <source>
        <dbReference type="PROSITE" id="PS50192"/>
    </source>
</evidence>
<dbReference type="InterPro" id="IPR000727">
    <property type="entry name" value="T_SNARE_dom"/>
</dbReference>
<protein>
    <submittedName>
        <fullName evidence="10">Methyl-accepting chemotaxis protein</fullName>
    </submittedName>
</protein>
<evidence type="ECO:0000256" key="4">
    <source>
        <dbReference type="ARBA" id="ARBA00029447"/>
    </source>
</evidence>
<keyword evidence="6" id="KW-1133">Transmembrane helix</keyword>
<dbReference type="PANTHER" id="PTHR32089:SF112">
    <property type="entry name" value="LYSOZYME-LIKE PROTEIN-RELATED"/>
    <property type="match status" value="1"/>
</dbReference>
<accession>A0ABW1WPN7</accession>
<evidence type="ECO:0000259" key="9">
    <source>
        <dbReference type="PROSITE" id="PS50885"/>
    </source>
</evidence>
<comment type="subcellular location">
    <subcellularLocation>
        <location evidence="1">Cell inner membrane</location>
        <topology evidence="1">Multi-pass membrane protein</topology>
    </subcellularLocation>
</comment>
<dbReference type="RefSeq" id="WP_192284700.1">
    <property type="nucleotide sequence ID" value="NZ_JBHSTT010000041.1"/>
</dbReference>
<evidence type="ECO:0000256" key="5">
    <source>
        <dbReference type="PROSITE-ProRule" id="PRU00284"/>
    </source>
</evidence>
<dbReference type="InterPro" id="IPR004089">
    <property type="entry name" value="MCPsignal_dom"/>
</dbReference>
<name>A0ABW1WPN7_9HYPH</name>
<dbReference type="Gene3D" id="6.10.340.10">
    <property type="match status" value="1"/>
</dbReference>
<evidence type="ECO:0000256" key="1">
    <source>
        <dbReference type="ARBA" id="ARBA00004429"/>
    </source>
</evidence>
<dbReference type="SUPFAM" id="SSF58104">
    <property type="entry name" value="Methyl-accepting chemotaxis protein (MCP) signaling domain"/>
    <property type="match status" value="1"/>
</dbReference>
<organism evidence="10 11">
    <name type="scientific">Methylorubrum zatmanii</name>
    <dbReference type="NCBI Taxonomy" id="29429"/>
    <lineage>
        <taxon>Bacteria</taxon>
        <taxon>Pseudomonadati</taxon>
        <taxon>Pseudomonadota</taxon>
        <taxon>Alphaproteobacteria</taxon>
        <taxon>Hyphomicrobiales</taxon>
        <taxon>Methylobacteriaceae</taxon>
        <taxon>Methylorubrum</taxon>
    </lineage>
</organism>
<dbReference type="SMART" id="SM00304">
    <property type="entry name" value="HAMP"/>
    <property type="match status" value="1"/>
</dbReference>
<evidence type="ECO:0000259" key="7">
    <source>
        <dbReference type="PROSITE" id="PS50111"/>
    </source>
</evidence>
<keyword evidence="11" id="KW-1185">Reference proteome</keyword>
<feature type="domain" description="HAMP" evidence="9">
    <location>
        <begin position="212"/>
        <end position="265"/>
    </location>
</feature>
<feature type="domain" description="T-SNARE coiled-coil homology" evidence="8">
    <location>
        <begin position="458"/>
        <end position="520"/>
    </location>
</feature>
<gene>
    <name evidence="10" type="ORF">ACFQDP_12350</name>
</gene>
<dbReference type="PROSITE" id="PS50192">
    <property type="entry name" value="T_SNARE"/>
    <property type="match status" value="1"/>
</dbReference>
<comment type="caution">
    <text evidence="10">The sequence shown here is derived from an EMBL/GenBank/DDBJ whole genome shotgun (WGS) entry which is preliminary data.</text>
</comment>
<dbReference type="PROSITE" id="PS50885">
    <property type="entry name" value="HAMP"/>
    <property type="match status" value="1"/>
</dbReference>
<feature type="transmembrane region" description="Helical" evidence="6">
    <location>
        <begin position="191"/>
        <end position="215"/>
    </location>
</feature>
<dbReference type="CDD" id="cd19411">
    <property type="entry name" value="MCP2201-like_sensor"/>
    <property type="match status" value="1"/>
</dbReference>
<reference evidence="11" key="1">
    <citation type="journal article" date="2019" name="Int. J. Syst. Evol. Microbiol.">
        <title>The Global Catalogue of Microorganisms (GCM) 10K type strain sequencing project: providing services to taxonomists for standard genome sequencing and annotation.</title>
        <authorList>
            <consortium name="The Broad Institute Genomics Platform"/>
            <consortium name="The Broad Institute Genome Sequencing Center for Infectious Disease"/>
            <person name="Wu L."/>
            <person name="Ma J."/>
        </authorList>
    </citation>
    <scope>NUCLEOTIDE SEQUENCE [LARGE SCALE GENOMIC DNA]</scope>
    <source>
        <strain evidence="11">CCUG 36916</strain>
    </source>
</reference>
<dbReference type="InterPro" id="IPR003660">
    <property type="entry name" value="HAMP_dom"/>
</dbReference>
<dbReference type="SMART" id="SM00283">
    <property type="entry name" value="MA"/>
    <property type="match status" value="1"/>
</dbReference>
<evidence type="ECO:0000256" key="2">
    <source>
        <dbReference type="ARBA" id="ARBA00022519"/>
    </source>
</evidence>
<evidence type="ECO:0000313" key="11">
    <source>
        <dbReference type="Proteomes" id="UP001596237"/>
    </source>
</evidence>
<dbReference type="PANTHER" id="PTHR32089">
    <property type="entry name" value="METHYL-ACCEPTING CHEMOTAXIS PROTEIN MCPB"/>
    <property type="match status" value="1"/>
</dbReference>
<keyword evidence="2" id="KW-1003">Cell membrane</keyword>
<evidence type="ECO:0000256" key="3">
    <source>
        <dbReference type="ARBA" id="ARBA00023224"/>
    </source>
</evidence>
<dbReference type="PROSITE" id="PS50111">
    <property type="entry name" value="CHEMOTAXIS_TRANSDUC_2"/>
    <property type="match status" value="1"/>
</dbReference>
<dbReference type="InterPro" id="IPR024478">
    <property type="entry name" value="HlyB_4HB_MCP"/>
</dbReference>
<keyword evidence="2" id="KW-0997">Cell inner membrane</keyword>
<feature type="domain" description="Methyl-accepting transducer" evidence="7">
    <location>
        <begin position="306"/>
        <end position="542"/>
    </location>
</feature>
<dbReference type="Pfam" id="PF00015">
    <property type="entry name" value="MCPsignal"/>
    <property type="match status" value="1"/>
</dbReference>
<keyword evidence="6" id="KW-0812">Transmembrane</keyword>
<evidence type="ECO:0000313" key="10">
    <source>
        <dbReference type="EMBL" id="MFC6390118.1"/>
    </source>
</evidence>
<dbReference type="Gene3D" id="1.10.287.950">
    <property type="entry name" value="Methyl-accepting chemotaxis protein"/>
    <property type="match status" value="1"/>
</dbReference>
<dbReference type="Proteomes" id="UP001596237">
    <property type="component" value="Unassembled WGS sequence"/>
</dbReference>
<comment type="similarity">
    <text evidence="4">Belongs to the methyl-accepting chemotaxis (MCP) protein family.</text>
</comment>
<dbReference type="Pfam" id="PF12729">
    <property type="entry name" value="4HB_MCP_1"/>
    <property type="match status" value="1"/>
</dbReference>
<evidence type="ECO:0000256" key="6">
    <source>
        <dbReference type="SAM" id="Phobius"/>
    </source>
</evidence>
<keyword evidence="3 5" id="KW-0807">Transducer</keyword>
<dbReference type="InterPro" id="IPR047347">
    <property type="entry name" value="YvaQ-like_sensor"/>
</dbReference>
<keyword evidence="6" id="KW-0472">Membrane</keyword>
<proteinExistence type="inferred from homology"/>
<dbReference type="EMBL" id="JBHSTT010000041">
    <property type="protein sequence ID" value="MFC6390118.1"/>
    <property type="molecule type" value="Genomic_DNA"/>
</dbReference>